<dbReference type="CDD" id="cd04301">
    <property type="entry name" value="NAT_SF"/>
    <property type="match status" value="1"/>
</dbReference>
<dbReference type="SUPFAM" id="SSF55729">
    <property type="entry name" value="Acyl-CoA N-acyltransferases (Nat)"/>
    <property type="match status" value="1"/>
</dbReference>
<accession>A0A2A3YLW9</accession>
<dbReference type="EMBL" id="NRGR01000007">
    <property type="protein sequence ID" value="PCC40281.1"/>
    <property type="molecule type" value="Genomic_DNA"/>
</dbReference>
<proteinExistence type="predicted"/>
<dbReference type="InterPro" id="IPR000182">
    <property type="entry name" value="GNAT_dom"/>
</dbReference>
<evidence type="ECO:0000256" key="2">
    <source>
        <dbReference type="ARBA" id="ARBA00023315"/>
    </source>
</evidence>
<dbReference type="GeneID" id="95325976"/>
<gene>
    <name evidence="4" type="ORF">CIK66_03780</name>
</gene>
<dbReference type="PROSITE" id="PS51186">
    <property type="entry name" value="GNAT"/>
    <property type="match status" value="1"/>
</dbReference>
<dbReference type="Pfam" id="PF00583">
    <property type="entry name" value="Acetyltransf_1"/>
    <property type="match status" value="1"/>
</dbReference>
<evidence type="ECO:0000259" key="3">
    <source>
        <dbReference type="PROSITE" id="PS51186"/>
    </source>
</evidence>
<comment type="caution">
    <text evidence="4">The sequence shown here is derived from an EMBL/GenBank/DDBJ whole genome shotgun (WGS) entry which is preliminary data.</text>
</comment>
<dbReference type="OrthoDB" id="9799092at2"/>
<dbReference type="AlphaFoldDB" id="A0A2A3YLW9"/>
<dbReference type="Gene3D" id="3.40.630.30">
    <property type="match status" value="1"/>
</dbReference>
<evidence type="ECO:0000256" key="1">
    <source>
        <dbReference type="ARBA" id="ARBA00022679"/>
    </source>
</evidence>
<keyword evidence="5" id="KW-1185">Reference proteome</keyword>
<protein>
    <recommendedName>
        <fullName evidence="3">N-acetyltransferase domain-containing protein</fullName>
    </recommendedName>
</protein>
<dbReference type="GO" id="GO:0016747">
    <property type="term" value="F:acyltransferase activity, transferring groups other than amino-acyl groups"/>
    <property type="evidence" value="ECO:0007669"/>
    <property type="project" value="InterPro"/>
</dbReference>
<evidence type="ECO:0000313" key="5">
    <source>
        <dbReference type="Proteomes" id="UP000218598"/>
    </source>
</evidence>
<name>A0A2A3YLW9_9MICO</name>
<reference evidence="4 5" key="1">
    <citation type="journal article" date="2017" name="Elife">
        <title>Extensive horizontal gene transfer in cheese-associated bacteria.</title>
        <authorList>
            <person name="Bonham K.S."/>
            <person name="Wolfe B.E."/>
            <person name="Dutton R.J."/>
        </authorList>
    </citation>
    <scope>NUCLEOTIDE SEQUENCE [LARGE SCALE GENOMIC DNA]</scope>
    <source>
        <strain evidence="4 5">341_9</strain>
    </source>
</reference>
<dbReference type="Proteomes" id="UP000218598">
    <property type="component" value="Unassembled WGS sequence"/>
</dbReference>
<organism evidence="4 5">
    <name type="scientific">Brachybacterium alimentarium</name>
    <dbReference type="NCBI Taxonomy" id="47845"/>
    <lineage>
        <taxon>Bacteria</taxon>
        <taxon>Bacillati</taxon>
        <taxon>Actinomycetota</taxon>
        <taxon>Actinomycetes</taxon>
        <taxon>Micrococcales</taxon>
        <taxon>Dermabacteraceae</taxon>
        <taxon>Brachybacterium</taxon>
    </lineage>
</organism>
<keyword evidence="2" id="KW-0012">Acyltransferase</keyword>
<dbReference type="InterPro" id="IPR050832">
    <property type="entry name" value="Bact_Acetyltransf"/>
</dbReference>
<dbReference type="InterPro" id="IPR016181">
    <property type="entry name" value="Acyl_CoA_acyltransferase"/>
</dbReference>
<dbReference type="RefSeq" id="WP_096163370.1">
    <property type="nucleotide sequence ID" value="NZ_BAAAIQ010000026.1"/>
</dbReference>
<sequence length="171" mass="19129">MDIRSCTAADLSLLTSLWPLRGEVHEAHFARQQEGRSEYLVAWRDGVPLGSAVVRWDGCSGAQARASHPDAFEICHLQVRPERRGQGVGTQLIAAAEHEALTRGHRVAAMAVGDDNARAQRLYERLGYRTTGIFDVTEYDWTADDGTLHHARERDQLLLKQLRIDDVSERG</sequence>
<feature type="domain" description="N-acetyltransferase" evidence="3">
    <location>
        <begin position="1"/>
        <end position="155"/>
    </location>
</feature>
<dbReference type="PANTHER" id="PTHR43877">
    <property type="entry name" value="AMINOALKYLPHOSPHONATE N-ACETYLTRANSFERASE-RELATED-RELATED"/>
    <property type="match status" value="1"/>
</dbReference>
<keyword evidence="1" id="KW-0808">Transferase</keyword>
<dbReference type="PANTHER" id="PTHR43877:SF2">
    <property type="entry name" value="AMINOALKYLPHOSPHONATE N-ACETYLTRANSFERASE-RELATED"/>
    <property type="match status" value="1"/>
</dbReference>
<evidence type="ECO:0000313" key="4">
    <source>
        <dbReference type="EMBL" id="PCC40281.1"/>
    </source>
</evidence>